<evidence type="ECO:0000259" key="3">
    <source>
        <dbReference type="PROSITE" id="PS51186"/>
    </source>
</evidence>
<keyword evidence="1" id="KW-0808">Transferase</keyword>
<dbReference type="Proteomes" id="UP000199529">
    <property type="component" value="Unassembled WGS sequence"/>
</dbReference>
<dbReference type="EMBL" id="FNOK01000057">
    <property type="protein sequence ID" value="SDZ28087.1"/>
    <property type="molecule type" value="Genomic_DNA"/>
</dbReference>
<dbReference type="AlphaFoldDB" id="A0A1H3RQX4"/>
<dbReference type="InterPro" id="IPR016181">
    <property type="entry name" value="Acyl_CoA_acyltransferase"/>
</dbReference>
<organism evidence="4 5">
    <name type="scientific">Saccharopolyspora shandongensis</name>
    <dbReference type="NCBI Taxonomy" id="418495"/>
    <lineage>
        <taxon>Bacteria</taxon>
        <taxon>Bacillati</taxon>
        <taxon>Actinomycetota</taxon>
        <taxon>Actinomycetes</taxon>
        <taxon>Pseudonocardiales</taxon>
        <taxon>Pseudonocardiaceae</taxon>
        <taxon>Saccharopolyspora</taxon>
    </lineage>
</organism>
<keyword evidence="2" id="KW-0012">Acyltransferase</keyword>
<evidence type="ECO:0000256" key="1">
    <source>
        <dbReference type="ARBA" id="ARBA00022679"/>
    </source>
</evidence>
<proteinExistence type="predicted"/>
<evidence type="ECO:0000313" key="5">
    <source>
        <dbReference type="Proteomes" id="UP000199529"/>
    </source>
</evidence>
<dbReference type="PROSITE" id="PS51186">
    <property type="entry name" value="GNAT"/>
    <property type="match status" value="1"/>
</dbReference>
<dbReference type="InterPro" id="IPR050832">
    <property type="entry name" value="Bact_Acetyltransf"/>
</dbReference>
<dbReference type="Pfam" id="PF00583">
    <property type="entry name" value="Acetyltransf_1"/>
    <property type="match status" value="1"/>
</dbReference>
<name>A0A1H3RQX4_9PSEU</name>
<dbReference type="GO" id="GO:0016747">
    <property type="term" value="F:acyltransferase activity, transferring groups other than amino-acyl groups"/>
    <property type="evidence" value="ECO:0007669"/>
    <property type="project" value="InterPro"/>
</dbReference>
<dbReference type="InterPro" id="IPR000182">
    <property type="entry name" value="GNAT_dom"/>
</dbReference>
<evidence type="ECO:0000256" key="2">
    <source>
        <dbReference type="ARBA" id="ARBA00023315"/>
    </source>
</evidence>
<gene>
    <name evidence="4" type="ORF">SAMN05216215_10577</name>
</gene>
<accession>A0A1H3RQX4</accession>
<keyword evidence="4" id="KW-0687">Ribonucleoprotein</keyword>
<dbReference type="CDD" id="cd04301">
    <property type="entry name" value="NAT_SF"/>
    <property type="match status" value="1"/>
</dbReference>
<dbReference type="SUPFAM" id="SSF55729">
    <property type="entry name" value="Acyl-CoA N-acyltransferases (Nat)"/>
    <property type="match status" value="1"/>
</dbReference>
<dbReference type="Gene3D" id="3.40.630.30">
    <property type="match status" value="1"/>
</dbReference>
<evidence type="ECO:0000313" key="4">
    <source>
        <dbReference type="EMBL" id="SDZ28087.1"/>
    </source>
</evidence>
<feature type="domain" description="N-acetyltransferase" evidence="3">
    <location>
        <begin position="3"/>
        <end position="155"/>
    </location>
</feature>
<sequence length="155" mass="17056">MSGRVERLTVADAGEVLTLQRAAYVTEAQAHDDVRLPPLLQTLDDVRADLARPSCLAWGCREAGRLVASVRVELHGATAELGRLMVAPDRQGHGLGTGMLLHAERNLPAQVEAIELFTGEHSTANLRLYRSMGYVETHRSPAGHYELIHFRKGLR</sequence>
<dbReference type="OrthoDB" id="5176171at2"/>
<keyword evidence="5" id="KW-1185">Reference proteome</keyword>
<reference evidence="5" key="1">
    <citation type="submission" date="2016-10" db="EMBL/GenBank/DDBJ databases">
        <authorList>
            <person name="Varghese N."/>
            <person name="Submissions S."/>
        </authorList>
    </citation>
    <scope>NUCLEOTIDE SEQUENCE [LARGE SCALE GENOMIC DNA]</scope>
    <source>
        <strain evidence="5">CGMCC 4.3530</strain>
    </source>
</reference>
<keyword evidence="4" id="KW-0689">Ribosomal protein</keyword>
<dbReference type="PANTHER" id="PTHR43877">
    <property type="entry name" value="AMINOALKYLPHOSPHONATE N-ACETYLTRANSFERASE-RELATED-RELATED"/>
    <property type="match status" value="1"/>
</dbReference>
<protein>
    <submittedName>
        <fullName evidence="4">Ribosomal protein S18 acetylase RimI</fullName>
    </submittedName>
</protein>
<dbReference type="GO" id="GO:0005840">
    <property type="term" value="C:ribosome"/>
    <property type="evidence" value="ECO:0007669"/>
    <property type="project" value="UniProtKB-KW"/>
</dbReference>
<dbReference type="RefSeq" id="WP_093275693.1">
    <property type="nucleotide sequence ID" value="NZ_FNOK01000057.1"/>
</dbReference>
<dbReference type="STRING" id="418495.SAMN05216215_10577"/>